<dbReference type="EMBL" id="CP031598">
    <property type="protein sequence ID" value="QEW26251.1"/>
    <property type="molecule type" value="Genomic_DNA"/>
</dbReference>
<dbReference type="OrthoDB" id="7869025at2"/>
<evidence type="ECO:0000313" key="4">
    <source>
        <dbReference type="Proteomes" id="UP000325785"/>
    </source>
</evidence>
<evidence type="ECO:0008006" key="5">
    <source>
        <dbReference type="Google" id="ProtNLM"/>
    </source>
</evidence>
<reference evidence="2 4" key="2">
    <citation type="submission" date="2018-08" db="EMBL/GenBank/DDBJ databases">
        <title>Genetic Globetrotter - A new plasmid hitch-hiking vast phylogenetic and geographic distances.</title>
        <authorList>
            <person name="Vollmers J."/>
            <person name="Petersen J."/>
        </authorList>
    </citation>
    <scope>NUCLEOTIDE SEQUENCE [LARGE SCALE GENOMIC DNA]</scope>
    <source>
        <strain evidence="2 4">DSM 26383</strain>
    </source>
</reference>
<sequence>MTQPTETTLRARLDELMQAGVRADMATLDTIYHDDIEVMDLGIDGRLVTLQKRDFMALLQKTFRDRTPEDHLWFNLHRLTVTGNRGHVLISRKIPVGGPKMMIDLSIDFVFEDGRWQVTREVNFSRPDADAA</sequence>
<reference evidence="1 3" key="1">
    <citation type="submission" date="2015-04" db="EMBL/GenBank/DDBJ databases">
        <title>The draft genome sequence of Roseovarius indicus B108T.</title>
        <authorList>
            <person name="Li G."/>
            <person name="Lai Q."/>
            <person name="Shao Z."/>
            <person name="Yan P."/>
        </authorList>
    </citation>
    <scope>NUCLEOTIDE SEQUENCE [LARGE SCALE GENOMIC DNA]</scope>
    <source>
        <strain evidence="1 3">B108</strain>
    </source>
</reference>
<dbReference type="STRING" id="540747.SAMN04488031_103461"/>
<dbReference type="Gene3D" id="3.10.450.50">
    <property type="match status" value="1"/>
</dbReference>
<dbReference type="PATRIC" id="fig|540747.5.peg.2348"/>
<evidence type="ECO:0000313" key="2">
    <source>
        <dbReference type="EMBL" id="QEW26251.1"/>
    </source>
</evidence>
<gene>
    <name evidence="2" type="ORF">RIdsm_02049</name>
    <name evidence="1" type="ORF">XM52_03880</name>
</gene>
<dbReference type="EMBL" id="LAXI01000002">
    <property type="protein sequence ID" value="KRS18835.1"/>
    <property type="molecule type" value="Genomic_DNA"/>
</dbReference>
<dbReference type="Proteomes" id="UP000325785">
    <property type="component" value="Chromosome"/>
</dbReference>
<organism evidence="1 3">
    <name type="scientific">Roseovarius indicus</name>
    <dbReference type="NCBI Taxonomy" id="540747"/>
    <lineage>
        <taxon>Bacteria</taxon>
        <taxon>Pseudomonadati</taxon>
        <taxon>Pseudomonadota</taxon>
        <taxon>Alphaproteobacteria</taxon>
        <taxon>Rhodobacterales</taxon>
        <taxon>Roseobacteraceae</taxon>
        <taxon>Roseovarius</taxon>
    </lineage>
</organism>
<dbReference type="KEGG" id="rid:RIdsm_02049"/>
<evidence type="ECO:0000313" key="3">
    <source>
        <dbReference type="Proteomes" id="UP000051401"/>
    </source>
</evidence>
<protein>
    <recommendedName>
        <fullName evidence="5">SnoaL-like domain-containing protein</fullName>
    </recommendedName>
</protein>
<proteinExistence type="predicted"/>
<name>A0A0T5PCJ1_9RHOB</name>
<dbReference type="InterPro" id="IPR032710">
    <property type="entry name" value="NTF2-like_dom_sf"/>
</dbReference>
<dbReference type="SUPFAM" id="SSF54427">
    <property type="entry name" value="NTF2-like"/>
    <property type="match status" value="1"/>
</dbReference>
<dbReference type="RefSeq" id="WP_057813495.1">
    <property type="nucleotide sequence ID" value="NZ_CP031598.1"/>
</dbReference>
<evidence type="ECO:0000313" key="1">
    <source>
        <dbReference type="EMBL" id="KRS18835.1"/>
    </source>
</evidence>
<accession>A0A0T5PCJ1</accession>
<dbReference type="Proteomes" id="UP000051401">
    <property type="component" value="Unassembled WGS sequence"/>
</dbReference>
<dbReference type="AlphaFoldDB" id="A0A0T5PCJ1"/>
<keyword evidence="3" id="KW-1185">Reference proteome</keyword>